<dbReference type="AlphaFoldDB" id="A0AA40BM24"/>
<dbReference type="EMBL" id="JAUKTV010000006">
    <property type="protein sequence ID" value="KAK0736646.1"/>
    <property type="molecule type" value="Genomic_DNA"/>
</dbReference>
<accession>A0AA40BM24</accession>
<sequence length="261" mass="30158">MSGHKIFESVKAMFIDLIDVFLDWPHAISEALRPVIPDDNDRHRLLDQWQQSFSLEYINAKSAGMKDDEWEGQRHERYSRLLHNLLEQRGVDMSLRSSIEHKDRAVETLYRLPAYDDAKDFNRAVKARGNEIDVIGLGDETWRRMYDCVRMADLECFDAIWSKQNLDSDRIYGHALERVVLMPHEVMVVSCRDQDLRIAKDAEMRTVFVCRSLTPHQSHDDPNMGEIKLAASRADFVVCNQLVHPGHGEARGLDAILDELV</sequence>
<dbReference type="InterPro" id="IPR023198">
    <property type="entry name" value="PGP-like_dom2"/>
</dbReference>
<dbReference type="SUPFAM" id="SSF56784">
    <property type="entry name" value="HAD-like"/>
    <property type="match status" value="1"/>
</dbReference>
<gene>
    <name evidence="1" type="ORF">B0T21DRAFT_411800</name>
</gene>
<dbReference type="Gene3D" id="3.40.50.1000">
    <property type="entry name" value="HAD superfamily/HAD-like"/>
    <property type="match status" value="1"/>
</dbReference>
<dbReference type="InterPro" id="IPR036412">
    <property type="entry name" value="HAD-like_sf"/>
</dbReference>
<name>A0AA40BM24_9PEZI</name>
<reference evidence="1" key="1">
    <citation type="submission" date="2023-06" db="EMBL/GenBank/DDBJ databases">
        <title>Genome-scale phylogeny and comparative genomics of the fungal order Sordariales.</title>
        <authorList>
            <consortium name="Lawrence Berkeley National Laboratory"/>
            <person name="Hensen N."/>
            <person name="Bonometti L."/>
            <person name="Westerberg I."/>
            <person name="Brannstrom I.O."/>
            <person name="Guillou S."/>
            <person name="Cros-Aarteil S."/>
            <person name="Calhoun S."/>
            <person name="Haridas S."/>
            <person name="Kuo A."/>
            <person name="Mondo S."/>
            <person name="Pangilinan J."/>
            <person name="Riley R."/>
            <person name="Labutti K."/>
            <person name="Andreopoulos B."/>
            <person name="Lipzen A."/>
            <person name="Chen C."/>
            <person name="Yanf M."/>
            <person name="Daum C."/>
            <person name="Ng V."/>
            <person name="Clum A."/>
            <person name="Steindorff A."/>
            <person name="Ohm R."/>
            <person name="Martin F."/>
            <person name="Silar P."/>
            <person name="Natvig D."/>
            <person name="Lalanne C."/>
            <person name="Gautier V."/>
            <person name="Ament-Velasquez S.L."/>
            <person name="Kruys A."/>
            <person name="Hutchinson M.I."/>
            <person name="Powell A.J."/>
            <person name="Barry K."/>
            <person name="Miller A.N."/>
            <person name="Grigoriev I.V."/>
            <person name="Debuchy R."/>
            <person name="Gladieux P."/>
            <person name="Thoren M.H."/>
            <person name="Johannesson H."/>
        </authorList>
    </citation>
    <scope>NUCLEOTIDE SEQUENCE</scope>
    <source>
        <strain evidence="1">CBS 540.89</strain>
    </source>
</reference>
<dbReference type="Gene3D" id="1.10.150.240">
    <property type="entry name" value="Putative phosphatase, domain 2"/>
    <property type="match status" value="1"/>
</dbReference>
<keyword evidence="2" id="KW-1185">Reference proteome</keyword>
<organism evidence="1 2">
    <name type="scientific">Apiosordaria backusii</name>
    <dbReference type="NCBI Taxonomy" id="314023"/>
    <lineage>
        <taxon>Eukaryota</taxon>
        <taxon>Fungi</taxon>
        <taxon>Dikarya</taxon>
        <taxon>Ascomycota</taxon>
        <taxon>Pezizomycotina</taxon>
        <taxon>Sordariomycetes</taxon>
        <taxon>Sordariomycetidae</taxon>
        <taxon>Sordariales</taxon>
        <taxon>Lasiosphaeriaceae</taxon>
        <taxon>Apiosordaria</taxon>
    </lineage>
</organism>
<dbReference type="Proteomes" id="UP001172159">
    <property type="component" value="Unassembled WGS sequence"/>
</dbReference>
<evidence type="ECO:0000313" key="1">
    <source>
        <dbReference type="EMBL" id="KAK0736646.1"/>
    </source>
</evidence>
<comment type="caution">
    <text evidence="1">The sequence shown here is derived from an EMBL/GenBank/DDBJ whole genome shotgun (WGS) entry which is preliminary data.</text>
</comment>
<dbReference type="InterPro" id="IPR023214">
    <property type="entry name" value="HAD_sf"/>
</dbReference>
<proteinExistence type="predicted"/>
<evidence type="ECO:0000313" key="2">
    <source>
        <dbReference type="Proteomes" id="UP001172159"/>
    </source>
</evidence>
<protein>
    <submittedName>
        <fullName evidence="1">Uncharacterized protein</fullName>
    </submittedName>
</protein>